<evidence type="ECO:0000313" key="3">
    <source>
        <dbReference type="EMBL" id="SNR32308.1"/>
    </source>
</evidence>
<dbReference type="Gene3D" id="1.10.287.1490">
    <property type="match status" value="1"/>
</dbReference>
<feature type="compositionally biased region" description="Basic and acidic residues" evidence="1">
    <location>
        <begin position="388"/>
        <end position="405"/>
    </location>
</feature>
<dbReference type="InterPro" id="IPR055949">
    <property type="entry name" value="DUF7527"/>
</dbReference>
<feature type="compositionally biased region" description="Low complexity" evidence="1">
    <location>
        <begin position="316"/>
        <end position="343"/>
    </location>
</feature>
<gene>
    <name evidence="3" type="ORF">SAMN06264855_102297</name>
</gene>
<feature type="compositionally biased region" description="Low complexity" evidence="1">
    <location>
        <begin position="284"/>
        <end position="295"/>
    </location>
</feature>
<feature type="compositionally biased region" description="Acidic residues" evidence="1">
    <location>
        <begin position="200"/>
        <end position="212"/>
    </location>
</feature>
<keyword evidence="4" id="KW-1185">Reference proteome</keyword>
<dbReference type="EMBL" id="FZNQ01000002">
    <property type="protein sequence ID" value="SNR32308.1"/>
    <property type="molecule type" value="Genomic_DNA"/>
</dbReference>
<accession>A0A238VDS6</accession>
<feature type="compositionally biased region" description="Low complexity" evidence="1">
    <location>
        <begin position="213"/>
        <end position="222"/>
    </location>
</feature>
<protein>
    <recommendedName>
        <fullName evidence="2">DUF7527 domain-containing protein</fullName>
    </recommendedName>
</protein>
<feature type="compositionally biased region" description="Basic and acidic residues" evidence="1">
    <location>
        <begin position="440"/>
        <end position="484"/>
    </location>
</feature>
<evidence type="ECO:0000259" key="2">
    <source>
        <dbReference type="Pfam" id="PF24371"/>
    </source>
</evidence>
<reference evidence="3 4" key="1">
    <citation type="submission" date="2017-06" db="EMBL/GenBank/DDBJ databases">
        <authorList>
            <person name="Kim H.J."/>
            <person name="Triplett B.A."/>
        </authorList>
    </citation>
    <scope>NUCLEOTIDE SEQUENCE [LARGE SCALE GENOMIC DNA]</scope>
    <source>
        <strain evidence="3 4">DSM 8800</strain>
    </source>
</reference>
<feature type="compositionally biased region" description="Low complexity" evidence="1">
    <location>
        <begin position="236"/>
        <end position="245"/>
    </location>
</feature>
<feature type="region of interest" description="Disordered" evidence="1">
    <location>
        <begin position="179"/>
        <end position="484"/>
    </location>
</feature>
<evidence type="ECO:0000256" key="1">
    <source>
        <dbReference type="SAM" id="MobiDB-lite"/>
    </source>
</evidence>
<dbReference type="RefSeq" id="WP_089383741.1">
    <property type="nucleotide sequence ID" value="NZ_FZNQ01000002.1"/>
</dbReference>
<dbReference type="Pfam" id="PF24371">
    <property type="entry name" value="DUF7527"/>
    <property type="match status" value="1"/>
</dbReference>
<dbReference type="AlphaFoldDB" id="A0A238VDS6"/>
<name>A0A238VDS6_HALVU</name>
<proteinExistence type="predicted"/>
<feature type="domain" description="DUF7527" evidence="2">
    <location>
        <begin position="519"/>
        <end position="755"/>
    </location>
</feature>
<organism evidence="3 4">
    <name type="scientific">Halorubrum vacuolatum</name>
    <name type="common">Natronobacterium vacuolatum</name>
    <dbReference type="NCBI Taxonomy" id="63740"/>
    <lineage>
        <taxon>Archaea</taxon>
        <taxon>Methanobacteriati</taxon>
        <taxon>Methanobacteriota</taxon>
        <taxon>Stenosarchaea group</taxon>
        <taxon>Halobacteria</taxon>
        <taxon>Halobacteriales</taxon>
        <taxon>Haloferacaceae</taxon>
        <taxon>Halorubrum</taxon>
    </lineage>
</organism>
<dbReference type="Proteomes" id="UP000198397">
    <property type="component" value="Unassembled WGS sequence"/>
</dbReference>
<evidence type="ECO:0000313" key="4">
    <source>
        <dbReference type="Proteomes" id="UP000198397"/>
    </source>
</evidence>
<feature type="compositionally biased region" description="Acidic residues" evidence="1">
    <location>
        <begin position="352"/>
        <end position="363"/>
    </location>
</feature>
<dbReference type="OrthoDB" id="157503at2157"/>
<sequence length="755" mass="80971">MDAQRIEDVTEWDSRRFSDGFADLRRLADRGFSGAATDGSGWLLFLNGRIVGIVDTELEAFAEASGTAYHAPDESLPLLFAMQEVGGTKRAQYYTNDTSLTEADRTLSAGGFTGYVELSENVLSGDYYVTYTGGESRAVAFVGNARRVETGADAFELADDEIGIYTVYEVDLDVQEVPKPTAKSGADDRPADGPDGTSGELDEAAPEPEADDSTTPTSTPDPGRTDDAAPAETGTTEAQGAGSEASEAETEPAEGATTSVEASTNPAGMRAEDGPSGDGEDSDAAAADADSQGADLDAKATDTSVAAADQDAHTVATEPATAETTPDVDGAKPASAAEAVATPPAEPRTDEQDSGSGDDDVFSEEAQWREATSIPALDPQDASPAPDTKPDSRRAHRDRNARTENESGGPRRRRSGSTPEQGSPDPRSGNGGGRAAVSRRTTEDERIAELESALERAEAEREALSTERDAVAADRDEHKAERERLEAEVESLRAERDRLRDQLDEARANLPDAERTVPAAQARSETNLFIRYRSKGAETLADAHEGEIDRDALRENLRIEHHTSFESEDVTVDGLPYREFLEGTMEYGFIRWLVEELMFEIRDTDNESALRDLYDALPEVDRAEIDGSVSMRLTEGGEETREQRTFDLVLRDRMGNPLFIADLNDSRAPTGGGTLESLISNGRDVSESNDSFAAAFAVTASFFEPDALEAAGDAVGGGLFGTKRRSFVKLSRKQGYHLCLAESRDGGFHLAMPDL</sequence>